<sequence length="558" mass="62792">MLGELSEAGQILKSALERYYNACAAVESYCHENEPSTTDSGRIFDELTFVRGLINTLIKAKISIKYSCNSSRHTVPINRLPYEIFIYILNLAIASGHEACKQHKSPYCYNPIHRQPETFASVCVRWRKLVLRCPTFWSRIDLAHTNQKGRKFVPRARLWAERSGSCPLDVRIAVRSYKYSSTTVSTNFLPSIASRELGSLSFILQGVNNIKEDSFFHQYLSNWEPGTLRKLVVEKTSLLDRSSRLIRSTDGGTHQDSQSYLRIDLPHEHLEAFWRPIKILRLYGMYIDWGSQAYHGLVELSLISSQGTYVNIATISESQLKAILTSSPGLRIFRFGLKVLPDISLTLPAGSTVEPVQLDDLQILDVDLQPRTEKSLPYILRWVSPGSKPLMLLLPRCHGSISESDLITQNRPEIDTFLRRAKVTELCIYTRAASIDWLLSLVPDLRTLSVSLGSISGNLVLTDECELSLSIPANTIDKLCTISSHLQMSSFSQWLSRLPPIGQLVFWSSTFIFSAGVTADAAKLLNHPQLLNICPDVKVSCEKLHSIIGLEPPRGYTY</sequence>
<protein>
    <recommendedName>
        <fullName evidence="3">F-box domain-containing protein</fullName>
    </recommendedName>
</protein>
<dbReference type="Proteomes" id="UP000663888">
    <property type="component" value="Unassembled WGS sequence"/>
</dbReference>
<evidence type="ECO:0008006" key="3">
    <source>
        <dbReference type="Google" id="ProtNLM"/>
    </source>
</evidence>
<proteinExistence type="predicted"/>
<evidence type="ECO:0000313" key="2">
    <source>
        <dbReference type="Proteomes" id="UP000663888"/>
    </source>
</evidence>
<accession>A0A8H2XLG0</accession>
<organism evidence="1 2">
    <name type="scientific">Rhizoctonia solani</name>
    <dbReference type="NCBI Taxonomy" id="456999"/>
    <lineage>
        <taxon>Eukaryota</taxon>
        <taxon>Fungi</taxon>
        <taxon>Dikarya</taxon>
        <taxon>Basidiomycota</taxon>
        <taxon>Agaricomycotina</taxon>
        <taxon>Agaricomycetes</taxon>
        <taxon>Cantharellales</taxon>
        <taxon>Ceratobasidiaceae</taxon>
        <taxon>Rhizoctonia</taxon>
    </lineage>
</organism>
<gene>
    <name evidence="1" type="ORF">RDB_LOCUS29998</name>
</gene>
<reference evidence="1" key="1">
    <citation type="submission" date="2021-01" db="EMBL/GenBank/DDBJ databases">
        <authorList>
            <person name="Kaushik A."/>
        </authorList>
    </citation>
    <scope>NUCLEOTIDE SEQUENCE</scope>
    <source>
        <strain evidence="1">AG4-R118</strain>
    </source>
</reference>
<evidence type="ECO:0000313" key="1">
    <source>
        <dbReference type="EMBL" id="CAE6427115.1"/>
    </source>
</evidence>
<dbReference type="EMBL" id="CAJMWX010000753">
    <property type="protein sequence ID" value="CAE6427115.1"/>
    <property type="molecule type" value="Genomic_DNA"/>
</dbReference>
<dbReference type="AlphaFoldDB" id="A0A8H2XLG0"/>
<name>A0A8H2XLG0_9AGAM</name>
<comment type="caution">
    <text evidence="1">The sequence shown here is derived from an EMBL/GenBank/DDBJ whole genome shotgun (WGS) entry which is preliminary data.</text>
</comment>